<comment type="caution">
    <text evidence="11">The sequence shown here is derived from an EMBL/GenBank/DDBJ whole genome shotgun (WGS) entry which is preliminary data.</text>
</comment>
<gene>
    <name evidence="11" type="ORF">JOF29_004402</name>
</gene>
<evidence type="ECO:0000313" key="12">
    <source>
        <dbReference type="Proteomes" id="UP000755585"/>
    </source>
</evidence>
<dbReference type="Pfam" id="PF01225">
    <property type="entry name" value="Mur_ligase"/>
    <property type="match status" value="1"/>
</dbReference>
<keyword evidence="3" id="KW-0547">Nucleotide-binding</keyword>
<name>A0ABS4UNR4_9ACTN</name>
<evidence type="ECO:0000256" key="8">
    <source>
        <dbReference type="ARBA" id="ARBA00023316"/>
    </source>
</evidence>
<dbReference type="SUPFAM" id="SSF51984">
    <property type="entry name" value="MurCD N-terminal domain"/>
    <property type="match status" value="1"/>
</dbReference>
<keyword evidence="5" id="KW-0133">Cell shape</keyword>
<feature type="domain" description="Mur ligase N-terminal catalytic" evidence="9">
    <location>
        <begin position="10"/>
        <end position="63"/>
    </location>
</feature>
<keyword evidence="7" id="KW-0131">Cell cycle</keyword>
<evidence type="ECO:0000256" key="7">
    <source>
        <dbReference type="ARBA" id="ARBA00023306"/>
    </source>
</evidence>
<dbReference type="InterPro" id="IPR004101">
    <property type="entry name" value="Mur_ligase_C"/>
</dbReference>
<organism evidence="11 12">
    <name type="scientific">Kribbella aluminosa</name>
    <dbReference type="NCBI Taxonomy" id="416017"/>
    <lineage>
        <taxon>Bacteria</taxon>
        <taxon>Bacillati</taxon>
        <taxon>Actinomycetota</taxon>
        <taxon>Actinomycetes</taxon>
        <taxon>Propionibacteriales</taxon>
        <taxon>Kribbellaceae</taxon>
        <taxon>Kribbella</taxon>
    </lineage>
</organism>
<evidence type="ECO:0000256" key="4">
    <source>
        <dbReference type="ARBA" id="ARBA00022840"/>
    </source>
</evidence>
<dbReference type="InterPro" id="IPR036615">
    <property type="entry name" value="Mur_ligase_C_dom_sf"/>
</dbReference>
<evidence type="ECO:0000256" key="5">
    <source>
        <dbReference type="ARBA" id="ARBA00022960"/>
    </source>
</evidence>
<keyword evidence="1 11" id="KW-0436">Ligase</keyword>
<dbReference type="SUPFAM" id="SSF53623">
    <property type="entry name" value="MurD-like peptide ligases, catalytic domain"/>
    <property type="match status" value="1"/>
</dbReference>
<dbReference type="InterPro" id="IPR000713">
    <property type="entry name" value="Mur_ligase_N"/>
</dbReference>
<keyword evidence="4" id="KW-0067">ATP-binding</keyword>
<dbReference type="EC" id="6.3.2.8" evidence="11"/>
<evidence type="ECO:0000256" key="2">
    <source>
        <dbReference type="ARBA" id="ARBA00022618"/>
    </source>
</evidence>
<dbReference type="GO" id="GO:0008763">
    <property type="term" value="F:UDP-N-acetylmuramate-L-alanine ligase activity"/>
    <property type="evidence" value="ECO:0007669"/>
    <property type="project" value="UniProtKB-EC"/>
</dbReference>
<feature type="domain" description="Mur ligase C-terminal" evidence="10">
    <location>
        <begin position="330"/>
        <end position="453"/>
    </location>
</feature>
<evidence type="ECO:0000259" key="10">
    <source>
        <dbReference type="Pfam" id="PF02875"/>
    </source>
</evidence>
<protein>
    <submittedName>
        <fullName evidence="11">UDP-N-acetylmuramate--alanine ligase</fullName>
        <ecNumber evidence="11">6.3.2.8</ecNumber>
    </submittedName>
</protein>
<dbReference type="Pfam" id="PF02875">
    <property type="entry name" value="Mur_ligase_C"/>
    <property type="match status" value="1"/>
</dbReference>
<keyword evidence="6" id="KW-0573">Peptidoglycan synthesis</keyword>
<accession>A0ABS4UNR4</accession>
<dbReference type="Proteomes" id="UP000755585">
    <property type="component" value="Unassembled WGS sequence"/>
</dbReference>
<evidence type="ECO:0000259" key="9">
    <source>
        <dbReference type="Pfam" id="PF01225"/>
    </source>
</evidence>
<dbReference type="InterPro" id="IPR050061">
    <property type="entry name" value="MurCDEF_pg_biosynth"/>
</dbReference>
<keyword evidence="12" id="KW-1185">Reference proteome</keyword>
<reference evidence="11 12" key="1">
    <citation type="submission" date="2021-03" db="EMBL/GenBank/DDBJ databases">
        <title>Sequencing the genomes of 1000 actinobacteria strains.</title>
        <authorList>
            <person name="Klenk H.-P."/>
        </authorList>
    </citation>
    <scope>NUCLEOTIDE SEQUENCE [LARGE SCALE GENOMIC DNA]</scope>
    <source>
        <strain evidence="11 12">DSM 18824</strain>
    </source>
</reference>
<dbReference type="PANTHER" id="PTHR43445:SF3">
    <property type="entry name" value="UDP-N-ACETYLMURAMATE--L-ALANINE LIGASE"/>
    <property type="match status" value="1"/>
</dbReference>
<dbReference type="Gene3D" id="3.40.50.720">
    <property type="entry name" value="NAD(P)-binding Rossmann-like Domain"/>
    <property type="match status" value="1"/>
</dbReference>
<dbReference type="Gene3D" id="3.90.190.20">
    <property type="entry name" value="Mur ligase, C-terminal domain"/>
    <property type="match status" value="1"/>
</dbReference>
<keyword evidence="8" id="KW-0961">Cell wall biogenesis/degradation</keyword>
<dbReference type="RefSeq" id="WP_209696275.1">
    <property type="nucleotide sequence ID" value="NZ_BAAAVU010000001.1"/>
</dbReference>
<evidence type="ECO:0000256" key="6">
    <source>
        <dbReference type="ARBA" id="ARBA00022984"/>
    </source>
</evidence>
<dbReference type="InterPro" id="IPR036565">
    <property type="entry name" value="Mur-like_cat_sf"/>
</dbReference>
<keyword evidence="2" id="KW-0132">Cell division</keyword>
<evidence type="ECO:0000256" key="3">
    <source>
        <dbReference type="ARBA" id="ARBA00022741"/>
    </source>
</evidence>
<evidence type="ECO:0000256" key="1">
    <source>
        <dbReference type="ARBA" id="ARBA00022598"/>
    </source>
</evidence>
<dbReference type="SUPFAM" id="SSF53244">
    <property type="entry name" value="MurD-like peptide ligases, peptide-binding domain"/>
    <property type="match status" value="1"/>
</dbReference>
<dbReference type="Gene3D" id="3.40.1190.10">
    <property type="entry name" value="Mur-like, catalytic domain"/>
    <property type="match status" value="1"/>
</dbReference>
<proteinExistence type="predicted"/>
<evidence type="ECO:0000313" key="11">
    <source>
        <dbReference type="EMBL" id="MBP2353292.1"/>
    </source>
</evidence>
<sequence>MPTRLTSRAKVHFSGVAGKGIAPAASLALQSGYEVTGDDLVDNHRTELLRAHGATIVAGSNQIPDQADAVVASTTVELPRPAGTAPGPTAPGRQPIRLQRLEFVQHVFERFGKDQVAVIGSVGKSSAAAITTAVFAPTTPSCYIGADVDDTLCGARLGTGPWAITEACEYQDAYLALSPKIAMILNIAPNHEDHFGPGTEGFAVSLRVFLTEVVESLDHIVISASAAAELAKYTLGTAFLKHHGSGVSTQVIGSPGEAYWQFSVENATPEVTRFALSHTGATTGRDVFEVPLAGNHAATAAAMAVVAARCAGMSDSDIRAGLATARLPQRRMTRVHSEPGLSVYDDNARLPVQLESLLEALRQRHPRQLITAVISPWGRRNRRDLQSWATAAAQADFVYILPVAGASTLCGGAEHPAAAVDLVDLIHAQGGSAQAVSNPDEIVAPALSSAAPQVYVTAGYDSSHHVFVQIHRRLQTTASRQCPPQHHAGSR</sequence>
<dbReference type="PANTHER" id="PTHR43445">
    <property type="entry name" value="UDP-N-ACETYLMURAMATE--L-ALANINE LIGASE-RELATED"/>
    <property type="match status" value="1"/>
</dbReference>
<dbReference type="EMBL" id="JAGINT010000002">
    <property type="protein sequence ID" value="MBP2353292.1"/>
    <property type="molecule type" value="Genomic_DNA"/>
</dbReference>